<dbReference type="SMART" id="SM01321">
    <property type="entry name" value="Y1_Tnp"/>
    <property type="match status" value="1"/>
</dbReference>
<dbReference type="AlphaFoldDB" id="A0AA42DP96"/>
<reference evidence="2" key="1">
    <citation type="journal article" date="2023" name="Int. J. Syst. Evol. Microbiol.">
        <title>&lt;i&gt;Holtiella tumoricola&lt;/i&gt; gen. nov. sp. nov., isolated from a human clinical sample.</title>
        <authorList>
            <person name="Allen-Vercoe E."/>
            <person name="Daigneault M.C."/>
            <person name="Vancuren S.J."/>
            <person name="Cochrane K."/>
            <person name="O'Neal L.L."/>
            <person name="Sankaranarayanan K."/>
            <person name="Lawson P.A."/>
        </authorList>
    </citation>
    <scope>NUCLEOTIDE SEQUENCE</scope>
    <source>
        <strain evidence="2">CC70A</strain>
    </source>
</reference>
<dbReference type="RefSeq" id="WP_271012477.1">
    <property type="nucleotide sequence ID" value="NZ_JAQIFT010000046.1"/>
</dbReference>
<dbReference type="GO" id="GO:0004803">
    <property type="term" value="F:transposase activity"/>
    <property type="evidence" value="ECO:0007669"/>
    <property type="project" value="InterPro"/>
</dbReference>
<comment type="caution">
    <text evidence="2">The sequence shown here is derived from an EMBL/GenBank/DDBJ whole genome shotgun (WGS) entry which is preliminary data.</text>
</comment>
<dbReference type="InterPro" id="IPR002686">
    <property type="entry name" value="Transposase_17"/>
</dbReference>
<evidence type="ECO:0000313" key="3">
    <source>
        <dbReference type="Proteomes" id="UP001169242"/>
    </source>
</evidence>
<dbReference type="PANTHER" id="PTHR34322">
    <property type="entry name" value="TRANSPOSASE, Y1_TNP DOMAIN-CONTAINING"/>
    <property type="match status" value="1"/>
</dbReference>
<dbReference type="GO" id="GO:0006313">
    <property type="term" value="P:DNA transposition"/>
    <property type="evidence" value="ECO:0007669"/>
    <property type="project" value="InterPro"/>
</dbReference>
<keyword evidence="3" id="KW-1185">Reference proteome</keyword>
<gene>
    <name evidence="2" type="ORF">PBV87_12155</name>
</gene>
<dbReference type="Gene3D" id="3.30.70.1290">
    <property type="entry name" value="Transposase IS200-like"/>
    <property type="match status" value="1"/>
</dbReference>
<organism evidence="2 3">
    <name type="scientific">Holtiella tumoricola</name>
    <dbReference type="NCBI Taxonomy" id="3018743"/>
    <lineage>
        <taxon>Bacteria</taxon>
        <taxon>Bacillati</taxon>
        <taxon>Bacillota</taxon>
        <taxon>Clostridia</taxon>
        <taxon>Lachnospirales</taxon>
        <taxon>Cellulosilyticaceae</taxon>
        <taxon>Holtiella</taxon>
    </lineage>
</organism>
<dbReference type="Proteomes" id="UP001169242">
    <property type="component" value="Unassembled WGS sequence"/>
</dbReference>
<evidence type="ECO:0000259" key="1">
    <source>
        <dbReference type="SMART" id="SM01321"/>
    </source>
</evidence>
<dbReference type="PANTHER" id="PTHR34322:SF2">
    <property type="entry name" value="TRANSPOSASE IS200-LIKE DOMAIN-CONTAINING PROTEIN"/>
    <property type="match status" value="1"/>
</dbReference>
<dbReference type="InterPro" id="IPR036515">
    <property type="entry name" value="Transposase_17_sf"/>
</dbReference>
<protein>
    <submittedName>
        <fullName evidence="2">Transposase</fullName>
    </submittedName>
</protein>
<name>A0AA42DP96_9FIRM</name>
<feature type="domain" description="Transposase IS200-like" evidence="1">
    <location>
        <begin position="9"/>
        <end position="123"/>
    </location>
</feature>
<dbReference type="EMBL" id="JAQIFT010000046">
    <property type="protein sequence ID" value="MDA3732238.1"/>
    <property type="molecule type" value="Genomic_DNA"/>
</dbReference>
<proteinExistence type="predicted"/>
<evidence type="ECO:0000313" key="2">
    <source>
        <dbReference type="EMBL" id="MDA3732238.1"/>
    </source>
</evidence>
<dbReference type="Pfam" id="PF01797">
    <property type="entry name" value="Y1_Tnp"/>
    <property type="match status" value="1"/>
</dbReference>
<sequence length="297" mass="34516">MPRVARIKTNDSVFHIMLHSLSEINLFNDSEDKEMYLALIKKAKTKFHFKVYAFCLMTTHAHLVIDSFGSDISKVMHYINLCYSIYYNNKYSRSGPVFRDRFKSKIVNSYKYLVNVCAYIHANPKDLLKSQDTLLDYPYNSLIDYIKGCNRFKILDSAFLISLLALNHRTNRKQYYHYISRTLDTSIIKDTDFPLYTSEPTNSKFIPRIHDPEMILQYVSTQLNQPSQCIFYKYSSSATSLRALTCFMLHAFCNMSHLEICAFIGNISRSRVSSLIAKGMSLTYDMPIIENFISINS</sequence>
<dbReference type="SUPFAM" id="SSF143422">
    <property type="entry name" value="Transposase IS200-like"/>
    <property type="match status" value="1"/>
</dbReference>
<dbReference type="GO" id="GO:0003677">
    <property type="term" value="F:DNA binding"/>
    <property type="evidence" value="ECO:0007669"/>
    <property type="project" value="InterPro"/>
</dbReference>
<accession>A0AA42DP96</accession>